<feature type="region of interest" description="Disordered" evidence="5">
    <location>
        <begin position="348"/>
        <end position="370"/>
    </location>
</feature>
<reference evidence="7 8" key="1">
    <citation type="submission" date="2020-08" db="EMBL/GenBank/DDBJ databases">
        <title>Sequencing the genomes of 1000 actinobacteria strains.</title>
        <authorList>
            <person name="Klenk H.-P."/>
        </authorList>
    </citation>
    <scope>NUCLEOTIDE SEQUENCE [LARGE SCALE GENOMIC DNA]</scope>
    <source>
        <strain evidence="7 8">DSM 44598</strain>
    </source>
</reference>
<dbReference type="GO" id="GO:0003700">
    <property type="term" value="F:DNA-binding transcription factor activity"/>
    <property type="evidence" value="ECO:0007669"/>
    <property type="project" value="TreeGrafter"/>
</dbReference>
<dbReference type="RefSeq" id="WP_184364941.1">
    <property type="nucleotide sequence ID" value="NZ_BAAAKM010000045.1"/>
</dbReference>
<feature type="domain" description="HTH tetR-type" evidence="6">
    <location>
        <begin position="11"/>
        <end position="71"/>
    </location>
</feature>
<dbReference type="SUPFAM" id="SSF46689">
    <property type="entry name" value="Homeodomain-like"/>
    <property type="match status" value="1"/>
</dbReference>
<keyword evidence="3" id="KW-0804">Transcription</keyword>
<evidence type="ECO:0000256" key="3">
    <source>
        <dbReference type="ARBA" id="ARBA00023163"/>
    </source>
</evidence>
<dbReference type="PRINTS" id="PR00455">
    <property type="entry name" value="HTHTETR"/>
</dbReference>
<sequence>MVRLSRVQQQERNRARVLTAAREEFAERGFRDAKIDRIADRAELTRGAVYSNFPGKRALYLAVLAEAAEAAERAPQGEAADPVSASEALGAFARAWVARLPLTGADERMGAELTAEVTADPRVGRVYAQLTSLQAVLVGLALERLEAAPESGQRRVRVAESVLTTLHGAGQLAVAAPGFTDPFTVIRSCERLAGLDLDDSWPLPHIAHIPAARPVDEPWSGPSALDVLHQESVRIDEGVVVVLGLHRLEAVEEALRAAPEDVPVTIVPVTAESAELLPLVRLVLAELRGGLSRSFPARTWARPRIVLDSGLAAAAGAVEFDDDTEIALRLQGGRIVARSQGRGAAHAVAAFSPEVGTTTQDSSADTPSHR</sequence>
<name>A0A840W7B6_9ACTN</name>
<evidence type="ECO:0000256" key="1">
    <source>
        <dbReference type="ARBA" id="ARBA00023015"/>
    </source>
</evidence>
<evidence type="ECO:0000256" key="2">
    <source>
        <dbReference type="ARBA" id="ARBA00023125"/>
    </source>
</evidence>
<dbReference type="EMBL" id="JACHDO010000001">
    <property type="protein sequence ID" value="MBB5491233.1"/>
    <property type="molecule type" value="Genomic_DNA"/>
</dbReference>
<dbReference type="GO" id="GO:0000976">
    <property type="term" value="F:transcription cis-regulatory region binding"/>
    <property type="evidence" value="ECO:0007669"/>
    <property type="project" value="TreeGrafter"/>
</dbReference>
<dbReference type="Gene3D" id="1.10.357.10">
    <property type="entry name" value="Tetracycline Repressor, domain 2"/>
    <property type="match status" value="1"/>
</dbReference>
<keyword evidence="1" id="KW-0805">Transcription regulation</keyword>
<dbReference type="PROSITE" id="PS50977">
    <property type="entry name" value="HTH_TETR_2"/>
    <property type="match status" value="1"/>
</dbReference>
<dbReference type="AlphaFoldDB" id="A0A840W7B6"/>
<dbReference type="PANTHER" id="PTHR30055:SF234">
    <property type="entry name" value="HTH-TYPE TRANSCRIPTIONAL REGULATOR BETI"/>
    <property type="match status" value="1"/>
</dbReference>
<comment type="caution">
    <text evidence="7">The sequence shown here is derived from an EMBL/GenBank/DDBJ whole genome shotgun (WGS) entry which is preliminary data.</text>
</comment>
<evidence type="ECO:0000259" key="6">
    <source>
        <dbReference type="PROSITE" id="PS50977"/>
    </source>
</evidence>
<dbReference type="InterPro" id="IPR009057">
    <property type="entry name" value="Homeodomain-like_sf"/>
</dbReference>
<dbReference type="Pfam" id="PF00440">
    <property type="entry name" value="TetR_N"/>
    <property type="match status" value="1"/>
</dbReference>
<keyword evidence="8" id="KW-1185">Reference proteome</keyword>
<protein>
    <submittedName>
        <fullName evidence="7">AcrR family transcriptional regulator</fullName>
    </submittedName>
</protein>
<accession>A0A840W7B6</accession>
<keyword evidence="2 4" id="KW-0238">DNA-binding</keyword>
<evidence type="ECO:0000256" key="4">
    <source>
        <dbReference type="PROSITE-ProRule" id="PRU00335"/>
    </source>
</evidence>
<evidence type="ECO:0000313" key="8">
    <source>
        <dbReference type="Proteomes" id="UP000579647"/>
    </source>
</evidence>
<dbReference type="InterPro" id="IPR001647">
    <property type="entry name" value="HTH_TetR"/>
</dbReference>
<feature type="compositionally biased region" description="Polar residues" evidence="5">
    <location>
        <begin position="355"/>
        <end position="370"/>
    </location>
</feature>
<proteinExistence type="predicted"/>
<dbReference type="Proteomes" id="UP000579647">
    <property type="component" value="Unassembled WGS sequence"/>
</dbReference>
<organism evidence="7 8">
    <name type="scientific">Nocardiopsis metallicus</name>
    <dbReference type="NCBI Taxonomy" id="179819"/>
    <lineage>
        <taxon>Bacteria</taxon>
        <taxon>Bacillati</taxon>
        <taxon>Actinomycetota</taxon>
        <taxon>Actinomycetes</taxon>
        <taxon>Streptosporangiales</taxon>
        <taxon>Nocardiopsidaceae</taxon>
        <taxon>Nocardiopsis</taxon>
    </lineage>
</organism>
<evidence type="ECO:0000256" key="5">
    <source>
        <dbReference type="SAM" id="MobiDB-lite"/>
    </source>
</evidence>
<gene>
    <name evidence="7" type="ORF">HNR07_002370</name>
</gene>
<evidence type="ECO:0000313" key="7">
    <source>
        <dbReference type="EMBL" id="MBB5491233.1"/>
    </source>
</evidence>
<dbReference type="PANTHER" id="PTHR30055">
    <property type="entry name" value="HTH-TYPE TRANSCRIPTIONAL REGULATOR RUTR"/>
    <property type="match status" value="1"/>
</dbReference>
<dbReference type="InterPro" id="IPR050109">
    <property type="entry name" value="HTH-type_TetR-like_transc_reg"/>
</dbReference>
<feature type="DNA-binding region" description="H-T-H motif" evidence="4">
    <location>
        <begin position="34"/>
        <end position="53"/>
    </location>
</feature>